<dbReference type="PANTHER" id="PTHR23245:SF36">
    <property type="entry name" value="TRNA (GUANINE(37)-N1)-METHYLTRANSFERASE"/>
    <property type="match status" value="1"/>
</dbReference>
<dbReference type="Gene3D" id="3.40.50.150">
    <property type="entry name" value="Vaccinia Virus protein VP39"/>
    <property type="match status" value="1"/>
</dbReference>
<dbReference type="Pfam" id="PF25133">
    <property type="entry name" value="TYW2_N_2"/>
    <property type="match status" value="1"/>
</dbReference>
<dbReference type="InterPro" id="IPR029063">
    <property type="entry name" value="SAM-dependent_MTases_sf"/>
</dbReference>
<comment type="caution">
    <text evidence="13">The sequence shown here is derived from an EMBL/GenBank/DDBJ whole genome shotgun (WGS) entry which is preliminary data.</text>
</comment>
<feature type="binding site" evidence="11">
    <location>
        <position position="197"/>
    </location>
    <ligand>
        <name>S-adenosyl-L-methionine</name>
        <dbReference type="ChEBI" id="CHEBI:59789"/>
    </ligand>
</feature>
<dbReference type="EC" id="2.1.1.228" evidence="11"/>
<comment type="function">
    <text evidence="9">Involved in mitochondrial tRNA methylation. Specifically methylates the N1 position of guanosine-37 in various tRNAs. Methylation is not dependent on the nature of the nucleoside 5' of the target nucleoside. This is the first step in the biosynthesis of wybutosine (yW), a modified base adjacent to the anticodon of tRNAs and required for accurate decoding.</text>
</comment>
<dbReference type="AlphaFoldDB" id="A0A7I8XIQ9"/>
<dbReference type="FunFam" id="3.30.300.110:FF:000001">
    <property type="entry name" value="tRNA (guanine(37)-N1)-methyltransferase"/>
    <property type="match status" value="1"/>
</dbReference>
<dbReference type="Pfam" id="PF02475">
    <property type="entry name" value="TRM5-TYW2_MTfase"/>
    <property type="match status" value="1"/>
</dbReference>
<dbReference type="SMR" id="A0A7I8XIQ9"/>
<dbReference type="Gene3D" id="3.30.300.110">
    <property type="entry name" value="Met-10+ protein-like domains"/>
    <property type="match status" value="1"/>
</dbReference>
<evidence type="ECO:0000313" key="13">
    <source>
        <dbReference type="EMBL" id="CAD5232595.1"/>
    </source>
</evidence>
<dbReference type="CDD" id="cd02440">
    <property type="entry name" value="AdoMet_MTases"/>
    <property type="match status" value="1"/>
</dbReference>
<protein>
    <recommendedName>
        <fullName evidence="11">tRNA (guanine(37)-N1)-methyltransferase</fullName>
        <ecNumber evidence="11">2.1.1.228</ecNumber>
    </recommendedName>
    <alternativeName>
        <fullName evidence="11">M1G-methyltransferase</fullName>
    </alternativeName>
    <alternativeName>
        <fullName evidence="11">tRNA [GM37] methyltransferase</fullName>
    </alternativeName>
    <alternativeName>
        <fullName evidence="11">tRNA methyltransferase 5 homolog</fullName>
    </alternativeName>
</protein>
<dbReference type="HAMAP" id="MF_03152">
    <property type="entry name" value="TRM5"/>
    <property type="match status" value="1"/>
</dbReference>
<keyword evidence="14" id="KW-1185">Reference proteome</keyword>
<comment type="subcellular location">
    <subcellularLocation>
        <location evidence="11">Mitochondrion matrix</location>
    </subcellularLocation>
    <subcellularLocation>
        <location evidence="11">Nucleus</location>
    </subcellularLocation>
    <subcellularLocation>
        <location evidence="11">Cytoplasm</location>
    </subcellularLocation>
    <text evidence="11">Predominantly in the mitochondria and in the nucleus.</text>
</comment>
<dbReference type="GO" id="GO:0070901">
    <property type="term" value="P:mitochondrial tRNA methylation"/>
    <property type="evidence" value="ECO:0007669"/>
    <property type="project" value="UniProtKB-ARBA"/>
</dbReference>
<evidence type="ECO:0000256" key="4">
    <source>
        <dbReference type="ARBA" id="ARBA00022679"/>
    </source>
</evidence>
<gene>
    <name evidence="13" type="ORF">BXYJ_LOCUS12686</name>
</gene>
<evidence type="ECO:0000256" key="3">
    <source>
        <dbReference type="ARBA" id="ARBA00022603"/>
    </source>
</evidence>
<dbReference type="OrthoDB" id="408788at2759"/>
<proteinExistence type="inferred from homology"/>
<evidence type="ECO:0000259" key="12">
    <source>
        <dbReference type="PROSITE" id="PS51684"/>
    </source>
</evidence>
<evidence type="ECO:0000256" key="2">
    <source>
        <dbReference type="ARBA" id="ARBA00022490"/>
    </source>
</evidence>
<comment type="subunit">
    <text evidence="11">Monomer.</text>
</comment>
<name>A0A7I8XIQ9_BURXY</name>
<dbReference type="Gene3D" id="3.80.10.10">
    <property type="entry name" value="Ribonuclease Inhibitor"/>
    <property type="match status" value="1"/>
</dbReference>
<comment type="catalytic activity">
    <reaction evidence="10 11">
        <text>guanosine(37) in tRNA + S-adenosyl-L-methionine = N(1)-methylguanosine(37) in tRNA + S-adenosyl-L-homocysteine + H(+)</text>
        <dbReference type="Rhea" id="RHEA:36899"/>
        <dbReference type="Rhea" id="RHEA-COMP:10145"/>
        <dbReference type="Rhea" id="RHEA-COMP:10147"/>
        <dbReference type="ChEBI" id="CHEBI:15378"/>
        <dbReference type="ChEBI" id="CHEBI:57856"/>
        <dbReference type="ChEBI" id="CHEBI:59789"/>
        <dbReference type="ChEBI" id="CHEBI:73542"/>
        <dbReference type="ChEBI" id="CHEBI:74269"/>
        <dbReference type="EC" id="2.1.1.228"/>
    </reaction>
</comment>
<dbReference type="EMBL" id="CAJFDI010000005">
    <property type="protein sequence ID" value="CAD5232595.1"/>
    <property type="molecule type" value="Genomic_DNA"/>
</dbReference>
<keyword evidence="4 11" id="KW-0808">Transferase</keyword>
<dbReference type="EMBL" id="CAJFCV020000005">
    <property type="protein sequence ID" value="CAG9125259.1"/>
    <property type="molecule type" value="Genomic_DNA"/>
</dbReference>
<comment type="function">
    <text evidence="11">Specifically methylates the N1 position of guanosine-37 in various cytoplasmic and mitochondrial tRNAs. Methylation is not dependent on the nature of the nucleoside 5' of the target nucleoside. This is the first step in the biosynthesis of wybutosine (yW), a modified base adjacent to the anticodon of tRNAs and required for accurate decoding.</text>
</comment>
<dbReference type="Proteomes" id="UP000659654">
    <property type="component" value="Unassembled WGS sequence"/>
</dbReference>
<dbReference type="SUPFAM" id="SSF53335">
    <property type="entry name" value="S-adenosyl-L-methionine-dependent methyltransferases"/>
    <property type="match status" value="1"/>
</dbReference>
<evidence type="ECO:0000256" key="8">
    <source>
        <dbReference type="ARBA" id="ARBA00023242"/>
    </source>
</evidence>
<dbReference type="InterPro" id="IPR030382">
    <property type="entry name" value="MeTrfase_TRM5/TYW2"/>
</dbReference>
<feature type="binding site" evidence="11">
    <location>
        <position position="306"/>
    </location>
    <ligand>
        <name>S-adenosyl-L-methionine</name>
        <dbReference type="ChEBI" id="CHEBI:59789"/>
    </ligand>
</feature>
<dbReference type="GO" id="GO:0005759">
    <property type="term" value="C:mitochondrial matrix"/>
    <property type="evidence" value="ECO:0007669"/>
    <property type="project" value="UniProtKB-SubCell"/>
</dbReference>
<dbReference type="Proteomes" id="UP000582659">
    <property type="component" value="Unassembled WGS sequence"/>
</dbReference>
<evidence type="ECO:0000256" key="1">
    <source>
        <dbReference type="ARBA" id="ARBA00009775"/>
    </source>
</evidence>
<keyword evidence="2 11" id="KW-0963">Cytoplasm</keyword>
<evidence type="ECO:0000256" key="6">
    <source>
        <dbReference type="ARBA" id="ARBA00022694"/>
    </source>
</evidence>
<feature type="binding site" evidence="11">
    <location>
        <begin position="240"/>
        <end position="241"/>
    </location>
    <ligand>
        <name>S-adenosyl-L-methionine</name>
        <dbReference type="ChEBI" id="CHEBI:59789"/>
    </ligand>
</feature>
<keyword evidence="5 11" id="KW-0949">S-adenosyl-L-methionine</keyword>
<dbReference type="InterPro" id="IPR032675">
    <property type="entry name" value="LRR_dom_sf"/>
</dbReference>
<dbReference type="InterPro" id="IPR056743">
    <property type="entry name" value="TRM5-TYW2-like_MTfase"/>
</dbReference>
<evidence type="ECO:0000256" key="7">
    <source>
        <dbReference type="ARBA" id="ARBA00023128"/>
    </source>
</evidence>
<evidence type="ECO:0000256" key="9">
    <source>
        <dbReference type="ARBA" id="ARBA00045951"/>
    </source>
</evidence>
<feature type="domain" description="SAM-dependent methyltransferase TRM5/TYW2-type" evidence="12">
    <location>
        <begin position="108"/>
        <end position="397"/>
    </location>
</feature>
<dbReference type="InterPro" id="IPR025792">
    <property type="entry name" value="tRNA_Gua_MeTrfase_euk"/>
</dbReference>
<keyword evidence="6 11" id="KW-0819">tRNA processing</keyword>
<evidence type="ECO:0000256" key="10">
    <source>
        <dbReference type="ARBA" id="ARBA00047783"/>
    </source>
</evidence>
<keyword evidence="8 11" id="KW-0539">Nucleus</keyword>
<dbReference type="GO" id="GO:0052906">
    <property type="term" value="F:tRNA (guanine(37)-N1)-methyltransferase activity"/>
    <property type="evidence" value="ECO:0007669"/>
    <property type="project" value="UniProtKB-UniRule"/>
</dbReference>
<evidence type="ECO:0000313" key="14">
    <source>
        <dbReference type="Proteomes" id="UP000659654"/>
    </source>
</evidence>
<dbReference type="PANTHER" id="PTHR23245">
    <property type="entry name" value="TRNA METHYLTRANSFERASE"/>
    <property type="match status" value="1"/>
</dbReference>
<comment type="similarity">
    <text evidence="1">Belongs to the class I-like SAM-binding methyltransferase superfamily. TRM5/TYW2 family.</text>
</comment>
<dbReference type="GO" id="GO:0002939">
    <property type="term" value="P:tRNA N1-guanine methylation"/>
    <property type="evidence" value="ECO:0007669"/>
    <property type="project" value="TreeGrafter"/>
</dbReference>
<dbReference type="PROSITE" id="PS51684">
    <property type="entry name" value="SAM_MT_TRM5_TYW2"/>
    <property type="match status" value="1"/>
</dbReference>
<dbReference type="GO" id="GO:0005634">
    <property type="term" value="C:nucleus"/>
    <property type="evidence" value="ECO:0007669"/>
    <property type="project" value="UniProtKB-SubCell"/>
</dbReference>
<evidence type="ECO:0000256" key="5">
    <source>
        <dbReference type="ARBA" id="ARBA00022691"/>
    </source>
</evidence>
<dbReference type="InterPro" id="IPR056744">
    <property type="entry name" value="TRM5/TYW2-like_N"/>
</dbReference>
<accession>A0A7I8XIQ9</accession>
<comment type="similarity">
    <text evidence="11">Belongs to the TRM5 / TYW2 family.</text>
</comment>
<keyword evidence="7 11" id="KW-0496">Mitochondrion</keyword>
<evidence type="ECO:0000256" key="11">
    <source>
        <dbReference type="HAMAP-Rule" id="MF_03152"/>
    </source>
</evidence>
<sequence>MTEFDKTKFEKLVKLPVLRVPAKKIGRVLGLKQLQPNFIKSGLNFKLCLLDPEKMNDEQQRIVEEAVSQVLSEGVKLEYKEFLMKYEDWDVKRCLKAILPEGLDFSSHTQTGHILHLNLREEILPYKHTIARILIDKIPYAKTIVNKTDKISAEFRFFELELLAGEPNFEATVTEHSYKYKLDFSKVFWNSRLLNEHNRIVTEIRNSKEQTVLFDVFAGVGPFAIPAAFSKNTQKVYANDLNPVSIQYLNENIKINKVPAEKIEVFNLDGAEFIKNVIPTGVKEELERSKTDGNDDKRLEFHAVMNLPAMAITFLPNFIGVLKGLDEKSFSTFNFYCHVHCFAKATEDQPPEWFKQKAIQMVHEQLPADEIEILNSHFVRNVAGRKDMYCVSMKLSNGLLRRSDVQGEYEVEAKKIKLAEGIRSQIPTTSTACFHSTPRPSRIRPHRIEPTRMAHGNSENIIKDFWGRKKDEGVTDWFWEAIQIRRQLAKYTVNRYSFERVAAFGPDLACLEWLMNCGATSVRMSDGTEITSQKQMKEFLKSYGFDRKKLTPLSPDLKPTPIDELNLLSRNPYYLARWSKAPPVFIDVIDATDSAIVDPGFQYLLELRQVKKMVLNFCDYFYNDAIRIMCAGRLRATLQEIEICFNGHINEIAFQQMTHLHSLRRAHFYMNPWVRSEQRIRAMFRESLPKIQITYPEMHTVGFGKNEVDLTRDEKRKY</sequence>
<reference evidence="13" key="1">
    <citation type="submission" date="2020-09" db="EMBL/GenBank/DDBJ databases">
        <authorList>
            <person name="Kikuchi T."/>
        </authorList>
    </citation>
    <scope>NUCLEOTIDE SEQUENCE</scope>
    <source>
        <strain evidence="13">Ka4C1</strain>
    </source>
</reference>
<feature type="binding site" evidence="11">
    <location>
        <begin position="269"/>
        <end position="270"/>
    </location>
    <ligand>
        <name>S-adenosyl-L-methionine</name>
        <dbReference type="ChEBI" id="CHEBI:59789"/>
    </ligand>
</feature>
<keyword evidence="3 11" id="KW-0489">Methyltransferase</keyword>
<organism evidence="13 14">
    <name type="scientific">Bursaphelenchus xylophilus</name>
    <name type="common">Pinewood nematode worm</name>
    <name type="synonym">Aphelenchoides xylophilus</name>
    <dbReference type="NCBI Taxonomy" id="6326"/>
    <lineage>
        <taxon>Eukaryota</taxon>
        <taxon>Metazoa</taxon>
        <taxon>Ecdysozoa</taxon>
        <taxon>Nematoda</taxon>
        <taxon>Chromadorea</taxon>
        <taxon>Rhabditida</taxon>
        <taxon>Tylenchina</taxon>
        <taxon>Tylenchomorpha</taxon>
        <taxon>Aphelenchoidea</taxon>
        <taxon>Aphelenchoididae</taxon>
        <taxon>Bursaphelenchus</taxon>
    </lineage>
</organism>